<evidence type="ECO:0000259" key="2">
    <source>
        <dbReference type="Pfam" id="PF06863"/>
    </source>
</evidence>
<feature type="domain" description="DUF1254" evidence="2">
    <location>
        <begin position="57"/>
        <end position="186"/>
    </location>
</feature>
<dbReference type="InterPro" id="IPR037049">
    <property type="entry name" value="DUF1214_C_sf"/>
</dbReference>
<dbReference type="Pfam" id="PF06742">
    <property type="entry name" value="DUF1214"/>
    <property type="match status" value="1"/>
</dbReference>
<dbReference type="PANTHER" id="PTHR36509:SF2">
    <property type="entry name" value="BLL3101 PROTEIN"/>
    <property type="match status" value="1"/>
</dbReference>
<dbReference type="InterPro" id="IPR010621">
    <property type="entry name" value="DUF1214"/>
</dbReference>
<feature type="domain" description="DUF1214" evidence="1">
    <location>
        <begin position="329"/>
        <end position="433"/>
    </location>
</feature>
<reference evidence="3 4" key="1">
    <citation type="submission" date="2023-04" db="EMBL/GenBank/DDBJ databases">
        <title>Marinobulbifer ophiurae gen. nov., sp. Nov., isolate from tissue of brittle star Ophioplocus japonicus.</title>
        <authorList>
            <person name="Kawano K."/>
            <person name="Sawayama S."/>
            <person name="Nakagawa S."/>
        </authorList>
    </citation>
    <scope>NUCLEOTIDE SEQUENCE [LARGE SCALE GENOMIC DNA]</scope>
    <source>
        <strain evidence="3 4">NKW57</strain>
    </source>
</reference>
<evidence type="ECO:0000259" key="1">
    <source>
        <dbReference type="Pfam" id="PF06742"/>
    </source>
</evidence>
<dbReference type="Pfam" id="PF06863">
    <property type="entry name" value="DUF1254"/>
    <property type="match status" value="1"/>
</dbReference>
<dbReference type="Gene3D" id="2.60.120.600">
    <property type="entry name" value="Domain of unknown function DUF1214, C-terminal domain"/>
    <property type="match status" value="1"/>
</dbReference>
<proteinExistence type="predicted"/>
<keyword evidence="4" id="KW-1185">Reference proteome</keyword>
<organism evidence="3 4">
    <name type="scientific">Biformimicrobium ophioploci</name>
    <dbReference type="NCBI Taxonomy" id="3036711"/>
    <lineage>
        <taxon>Bacteria</taxon>
        <taxon>Pseudomonadati</taxon>
        <taxon>Pseudomonadota</taxon>
        <taxon>Gammaproteobacteria</taxon>
        <taxon>Cellvibrionales</taxon>
        <taxon>Microbulbiferaceae</taxon>
        <taxon>Biformimicrobium</taxon>
    </lineage>
</organism>
<dbReference type="Gene3D" id="2.60.40.1610">
    <property type="entry name" value="Domain of unknown function DUF1254"/>
    <property type="match status" value="1"/>
</dbReference>
<dbReference type="RefSeq" id="WP_285763267.1">
    <property type="nucleotide sequence ID" value="NZ_BSYJ01000002.1"/>
</dbReference>
<sequence>MKKNLVVLSALIILLGGPLLYSLSLVKKTAQAYVYSYPLALMALTRESMIGNGFILNRFSHIQSFPDHTFRNVVRPNNDTLYSIAWLDLSTGPLVLDVPDTAGRQYVMPLMDIWTNVFATVGKGSTGTGAGSYLIAGPDWQGAVPAGVRKITSPTNGVWVIGRIQTNGRIDIPDVRKLQQEYFLTPLADWVAGVRHSGQVAGSNAQTRAKDPAAELMAMSATEYFALVNSLLQEQQTLPQDEAALDNLLALGIAPGSNEVKERWNPLQTLLMDRAIKIAQNRVMSAVSGPRELENGWTVWRSKLGRYGDDYGLRMAVAVVGLGALPPEEAAYPNTEVDAEGKALHGSNRYRLHFPTGQTPPVDAFWSLTMYDRDGFLIDNPINRYTIGDRDALQYNDDGSLDILIQHQPPENLANWLPAPDGAFAVTMRLYLPGDEFLSAEWQVPGLQRTR</sequence>
<dbReference type="Proteomes" id="UP001224392">
    <property type="component" value="Unassembled WGS sequence"/>
</dbReference>
<dbReference type="PANTHER" id="PTHR36509">
    <property type="entry name" value="BLL3101 PROTEIN"/>
    <property type="match status" value="1"/>
</dbReference>
<protein>
    <submittedName>
        <fullName evidence="3">DUF1254 domain-containing protein</fullName>
    </submittedName>
</protein>
<gene>
    <name evidence="3" type="ORF">MNKW57_10260</name>
</gene>
<dbReference type="EMBL" id="BSYJ01000002">
    <property type="protein sequence ID" value="GMG86705.1"/>
    <property type="molecule type" value="Genomic_DNA"/>
</dbReference>
<dbReference type="InterPro" id="IPR037050">
    <property type="entry name" value="DUF1254_sf"/>
</dbReference>
<comment type="caution">
    <text evidence="3">The sequence shown here is derived from an EMBL/GenBank/DDBJ whole genome shotgun (WGS) entry which is preliminary data.</text>
</comment>
<evidence type="ECO:0000313" key="4">
    <source>
        <dbReference type="Proteomes" id="UP001224392"/>
    </source>
</evidence>
<name>A0ABQ6LXD6_9GAMM</name>
<accession>A0ABQ6LXD6</accession>
<dbReference type="SUPFAM" id="SSF160935">
    <property type="entry name" value="VPA0735-like"/>
    <property type="match status" value="1"/>
</dbReference>
<evidence type="ECO:0000313" key="3">
    <source>
        <dbReference type="EMBL" id="GMG86705.1"/>
    </source>
</evidence>
<dbReference type="InterPro" id="IPR010679">
    <property type="entry name" value="DUF1254"/>
</dbReference>